<accession>A0A8J5IXW4</accession>
<name>A0A8J5IXW4_9STRA</name>
<evidence type="ECO:0000313" key="2">
    <source>
        <dbReference type="Proteomes" id="UP000709295"/>
    </source>
</evidence>
<protein>
    <submittedName>
        <fullName evidence="1">Uncharacterized protein</fullName>
    </submittedName>
</protein>
<gene>
    <name evidence="1" type="ORF">JG688_00016730</name>
</gene>
<dbReference type="Proteomes" id="UP000709295">
    <property type="component" value="Unassembled WGS sequence"/>
</dbReference>
<sequence length="76" mass="8537">MRWRNAFSLASTDIEDIHLVITKTRDLASLPIRTVVSACGVVTDIGETRYIQSRNGDAQHKRDVILVDECAMRHLG</sequence>
<keyword evidence="2" id="KW-1185">Reference proteome</keyword>
<organism evidence="1 2">
    <name type="scientific">Phytophthora aleatoria</name>
    <dbReference type="NCBI Taxonomy" id="2496075"/>
    <lineage>
        <taxon>Eukaryota</taxon>
        <taxon>Sar</taxon>
        <taxon>Stramenopiles</taxon>
        <taxon>Oomycota</taxon>
        <taxon>Peronosporomycetes</taxon>
        <taxon>Peronosporales</taxon>
        <taxon>Peronosporaceae</taxon>
        <taxon>Phytophthora</taxon>
    </lineage>
</organism>
<proteinExistence type="predicted"/>
<dbReference type="AlphaFoldDB" id="A0A8J5IXW4"/>
<evidence type="ECO:0000313" key="1">
    <source>
        <dbReference type="EMBL" id="KAG6945126.1"/>
    </source>
</evidence>
<reference evidence="1" key="1">
    <citation type="submission" date="2021-01" db="EMBL/GenBank/DDBJ databases">
        <title>Phytophthora aleatoria, a newly-described species from Pinus radiata is distinct from Phytophthora cactorum isolates based on comparative genomics.</title>
        <authorList>
            <person name="Mcdougal R."/>
            <person name="Panda P."/>
            <person name="Williams N."/>
            <person name="Studholme D.J."/>
        </authorList>
    </citation>
    <scope>NUCLEOTIDE SEQUENCE</scope>
    <source>
        <strain evidence="1">NZFS 4037</strain>
    </source>
</reference>
<dbReference type="EMBL" id="JAENGY010002182">
    <property type="protein sequence ID" value="KAG6945126.1"/>
    <property type="molecule type" value="Genomic_DNA"/>
</dbReference>
<comment type="caution">
    <text evidence="1">The sequence shown here is derived from an EMBL/GenBank/DDBJ whole genome shotgun (WGS) entry which is preliminary data.</text>
</comment>